<dbReference type="EMBL" id="MVIH01000006">
    <property type="protein sequence ID" value="ORB52296.1"/>
    <property type="molecule type" value="Genomic_DNA"/>
</dbReference>
<gene>
    <name evidence="1" type="ORF">BST42_15115</name>
</gene>
<reference evidence="1 2" key="1">
    <citation type="submission" date="2016-12" db="EMBL/GenBank/DDBJ databases">
        <title>The new phylogeny of genus Mycobacterium.</title>
        <authorList>
            <person name="Tortoli E."/>
            <person name="Trovato A."/>
            <person name="Cirillo D.M."/>
        </authorList>
    </citation>
    <scope>NUCLEOTIDE SEQUENCE [LARGE SCALE GENOMIC DNA]</scope>
    <source>
        <strain evidence="1 2">DSM 44223</strain>
    </source>
</reference>
<comment type="caution">
    <text evidence="1">The sequence shown here is derived from an EMBL/GenBank/DDBJ whole genome shotgun (WGS) entry which is preliminary data.</text>
</comment>
<name>A0A1X0IVR9_MYCRH</name>
<dbReference type="OrthoDB" id="4762539at2"/>
<sequence>MDLANEGSQWYAFTFVDGGMLAFASSADNPNTDPAVSVGKAVLEPLRQYGFGIYGSPGPP</sequence>
<organism evidence="1 2">
    <name type="scientific">Mycolicibacterium rhodesiae</name>
    <name type="common">Mycobacterium rhodesiae</name>
    <dbReference type="NCBI Taxonomy" id="36814"/>
    <lineage>
        <taxon>Bacteria</taxon>
        <taxon>Bacillati</taxon>
        <taxon>Actinomycetota</taxon>
        <taxon>Actinomycetes</taxon>
        <taxon>Mycobacteriales</taxon>
        <taxon>Mycobacteriaceae</taxon>
        <taxon>Mycolicibacterium</taxon>
    </lineage>
</organism>
<protein>
    <submittedName>
        <fullName evidence="1">Uncharacterized protein</fullName>
    </submittedName>
</protein>
<proteinExistence type="predicted"/>
<evidence type="ECO:0000313" key="1">
    <source>
        <dbReference type="EMBL" id="ORB52296.1"/>
    </source>
</evidence>
<dbReference type="Proteomes" id="UP000192534">
    <property type="component" value="Unassembled WGS sequence"/>
</dbReference>
<keyword evidence="2" id="KW-1185">Reference proteome</keyword>
<evidence type="ECO:0000313" key="2">
    <source>
        <dbReference type="Proteomes" id="UP000192534"/>
    </source>
</evidence>
<accession>A0A1X0IVR9</accession>
<dbReference type="RefSeq" id="WP_083120077.1">
    <property type="nucleotide sequence ID" value="NZ_JACKUO010000026.1"/>
</dbReference>
<dbReference type="AlphaFoldDB" id="A0A1X0IVR9"/>